<comment type="caution">
    <text evidence="1">The sequence shown here is derived from an EMBL/GenBank/DDBJ whole genome shotgun (WGS) entry which is preliminary data.</text>
</comment>
<evidence type="ECO:0000313" key="2">
    <source>
        <dbReference type="Proteomes" id="UP001492380"/>
    </source>
</evidence>
<reference evidence="1 2" key="1">
    <citation type="submission" date="2024-04" db="EMBL/GenBank/DDBJ databases">
        <title>Phyllosticta paracitricarpa is synonymous to the EU quarantine fungus P. citricarpa based on phylogenomic analyses.</title>
        <authorList>
            <consortium name="Lawrence Berkeley National Laboratory"/>
            <person name="Van Ingen-Buijs V.A."/>
            <person name="Van Westerhoven A.C."/>
            <person name="Haridas S."/>
            <person name="Skiadas P."/>
            <person name="Martin F."/>
            <person name="Groenewald J.Z."/>
            <person name="Crous P.W."/>
            <person name="Seidl M.F."/>
        </authorList>
    </citation>
    <scope>NUCLEOTIDE SEQUENCE [LARGE SCALE GENOMIC DNA]</scope>
    <source>
        <strain evidence="1 2">CBS 123374</strain>
    </source>
</reference>
<organism evidence="1 2">
    <name type="scientific">Phyllosticta capitalensis</name>
    <dbReference type="NCBI Taxonomy" id="121624"/>
    <lineage>
        <taxon>Eukaryota</taxon>
        <taxon>Fungi</taxon>
        <taxon>Dikarya</taxon>
        <taxon>Ascomycota</taxon>
        <taxon>Pezizomycotina</taxon>
        <taxon>Dothideomycetes</taxon>
        <taxon>Dothideomycetes incertae sedis</taxon>
        <taxon>Botryosphaeriales</taxon>
        <taxon>Phyllostictaceae</taxon>
        <taxon>Phyllosticta</taxon>
    </lineage>
</organism>
<keyword evidence="2" id="KW-1185">Reference proteome</keyword>
<evidence type="ECO:0000313" key="1">
    <source>
        <dbReference type="EMBL" id="KAK8246758.1"/>
    </source>
</evidence>
<dbReference type="Proteomes" id="UP001492380">
    <property type="component" value="Unassembled WGS sequence"/>
</dbReference>
<name>A0ABR1Z2Y3_9PEZI</name>
<dbReference type="PANTHER" id="PTHR38886">
    <property type="entry name" value="SESA DOMAIN-CONTAINING PROTEIN"/>
    <property type="match status" value="1"/>
</dbReference>
<gene>
    <name evidence="1" type="ORF">HDK90DRAFT_472666</name>
</gene>
<sequence>MSSPLQVGDIIALSQLAWQLGRMFTTERKNAPAKFQEYEDQLYSLSIVLRILTENQALSVTLKKDERLTRMIRNCENSLQGLERLLEENSEIKTPKSRRLRDKVIQEWTKIKWTQKDGELDALTKNIAMHYRALNGVLSVIGASRLEDIQQKVGEMYEWWSENRQRSRSGAKAASQDPLVCVHEKNLQEDQPKLLCPRARVRVECLEEHSMAGSRIFDCCCDNTDHSEQVESLTILLRSVLIRSPNVEPAWLLSIHSSTKGRSVELKLTACSVLSMKQLEAFISRFAFQQGMYSTCHSDSLSAYRSTTTAGDEALYVTKAKGEVSQLCDQIEGINFRSTETGGQYFAKEVESIHLLHYFVFREYQASGDGVDSRFAELIVFEKVDTFDTQPSRQITIRIQFDTRIDTESRPGSIYLGSVCCIQESGADATVTNADVELVVKSFAAAKQFVVALNRMKAELWVSYLRGPRAGEKIAFTR</sequence>
<proteinExistence type="predicted"/>
<dbReference type="EMBL" id="JBBWRZ010000001">
    <property type="protein sequence ID" value="KAK8246758.1"/>
    <property type="molecule type" value="Genomic_DNA"/>
</dbReference>
<accession>A0ABR1Z2Y3</accession>
<protein>
    <submittedName>
        <fullName evidence="1">Uncharacterized protein</fullName>
    </submittedName>
</protein>
<dbReference type="PANTHER" id="PTHR38886:SF1">
    <property type="entry name" value="NACHT-NTPASE AND P-LOOP NTPASES N-TERMINAL DOMAIN-CONTAINING PROTEIN"/>
    <property type="match status" value="1"/>
</dbReference>